<dbReference type="RefSeq" id="WP_344287246.1">
    <property type="nucleotide sequence ID" value="NZ_BAAAHV010000028.1"/>
</dbReference>
<organism evidence="1 2">
    <name type="scientific">Amycolatopsis albidoflavus</name>
    <dbReference type="NCBI Taxonomy" id="102226"/>
    <lineage>
        <taxon>Bacteria</taxon>
        <taxon>Bacillati</taxon>
        <taxon>Actinomycetota</taxon>
        <taxon>Actinomycetes</taxon>
        <taxon>Pseudonocardiales</taxon>
        <taxon>Pseudonocardiaceae</taxon>
        <taxon>Amycolatopsis</taxon>
    </lineage>
</organism>
<keyword evidence="2" id="KW-1185">Reference proteome</keyword>
<gene>
    <name evidence="1" type="ORF">ACFSUT_08840</name>
</gene>
<reference evidence="2" key="1">
    <citation type="journal article" date="2019" name="Int. J. Syst. Evol. Microbiol.">
        <title>The Global Catalogue of Microorganisms (GCM) 10K type strain sequencing project: providing services to taxonomists for standard genome sequencing and annotation.</title>
        <authorList>
            <consortium name="The Broad Institute Genomics Platform"/>
            <consortium name="The Broad Institute Genome Sequencing Center for Infectious Disease"/>
            <person name="Wu L."/>
            <person name="Ma J."/>
        </authorList>
    </citation>
    <scope>NUCLEOTIDE SEQUENCE [LARGE SCALE GENOMIC DNA]</scope>
    <source>
        <strain evidence="2">CGMCC 4.7638</strain>
    </source>
</reference>
<dbReference type="EMBL" id="JBHUKQ010000008">
    <property type="protein sequence ID" value="MFD2480374.1"/>
    <property type="molecule type" value="Genomic_DNA"/>
</dbReference>
<evidence type="ECO:0000313" key="2">
    <source>
        <dbReference type="Proteomes" id="UP001597542"/>
    </source>
</evidence>
<accession>A0ABW5HTX8</accession>
<comment type="caution">
    <text evidence="1">The sequence shown here is derived from an EMBL/GenBank/DDBJ whole genome shotgun (WGS) entry which is preliminary data.</text>
</comment>
<sequence>MSVDLTVPDAIPYGYLSGVFPRRALVEGVGEILVWVTQGVLSGLEYARYLDEPPTALPDAAEISFPE</sequence>
<name>A0ABW5HTX8_9PSEU</name>
<evidence type="ECO:0000313" key="1">
    <source>
        <dbReference type="EMBL" id="MFD2480374.1"/>
    </source>
</evidence>
<protein>
    <submittedName>
        <fullName evidence="1">Uncharacterized protein</fullName>
    </submittedName>
</protein>
<dbReference type="Proteomes" id="UP001597542">
    <property type="component" value="Unassembled WGS sequence"/>
</dbReference>
<proteinExistence type="predicted"/>